<dbReference type="InterPro" id="IPR023883">
    <property type="entry name" value="CHP03980_redox-disulphide"/>
</dbReference>
<sequence>MTITKETIIGDILDAAPETAPLFLEIGMHCLGCPSSRGETIAQACYVHGTDADALVEKLNSAVAGK</sequence>
<dbReference type="Gene3D" id="1.10.3910.10">
    <property type="entry name" value="SP0561-like"/>
    <property type="match status" value="1"/>
</dbReference>
<reference evidence="2" key="1">
    <citation type="submission" date="2020-08" db="EMBL/GenBank/DDBJ databases">
        <title>Genome public.</title>
        <authorList>
            <person name="Liu C."/>
            <person name="Sun Q."/>
        </authorList>
    </citation>
    <scope>NUCLEOTIDE SEQUENCE</scope>
    <source>
        <strain evidence="2">BX8</strain>
    </source>
</reference>
<dbReference type="PANTHER" id="PTHR39341:SF1">
    <property type="entry name" value="DUF1858 DOMAIN-CONTAINING PROTEIN"/>
    <property type="match status" value="1"/>
</dbReference>
<comment type="caution">
    <text evidence="2">The sequence shown here is derived from an EMBL/GenBank/DDBJ whole genome shotgun (WGS) entry which is preliminary data.</text>
</comment>
<organism evidence="2 3">
    <name type="scientific">Anaerofilum hominis</name>
    <dbReference type="NCBI Taxonomy" id="2763016"/>
    <lineage>
        <taxon>Bacteria</taxon>
        <taxon>Bacillati</taxon>
        <taxon>Bacillota</taxon>
        <taxon>Clostridia</taxon>
        <taxon>Eubacteriales</taxon>
        <taxon>Oscillospiraceae</taxon>
        <taxon>Anaerofilum</taxon>
    </lineage>
</organism>
<evidence type="ECO:0000259" key="1">
    <source>
        <dbReference type="Pfam" id="PF08984"/>
    </source>
</evidence>
<feature type="domain" description="DUF1858" evidence="1">
    <location>
        <begin position="3"/>
        <end position="56"/>
    </location>
</feature>
<keyword evidence="3" id="KW-1185">Reference proteome</keyword>
<accession>A0A923I7M6</accession>
<gene>
    <name evidence="2" type="ORF">H8S23_07310</name>
</gene>
<dbReference type="PANTHER" id="PTHR39341">
    <property type="entry name" value="BSL7085 PROTEIN"/>
    <property type="match status" value="1"/>
</dbReference>
<dbReference type="AlphaFoldDB" id="A0A923I7M6"/>
<name>A0A923I7M6_9FIRM</name>
<dbReference type="EMBL" id="JACONZ010000002">
    <property type="protein sequence ID" value="MBC5581314.1"/>
    <property type="molecule type" value="Genomic_DNA"/>
</dbReference>
<dbReference type="SUPFAM" id="SSF140683">
    <property type="entry name" value="SP0561-like"/>
    <property type="match status" value="1"/>
</dbReference>
<dbReference type="InterPro" id="IPR015077">
    <property type="entry name" value="DUF1858"/>
</dbReference>
<proteinExistence type="predicted"/>
<dbReference type="InterPro" id="IPR038062">
    <property type="entry name" value="ScdA-like_N_sf"/>
</dbReference>
<evidence type="ECO:0000313" key="3">
    <source>
        <dbReference type="Proteomes" id="UP000659630"/>
    </source>
</evidence>
<dbReference type="Proteomes" id="UP000659630">
    <property type="component" value="Unassembled WGS sequence"/>
</dbReference>
<evidence type="ECO:0000313" key="2">
    <source>
        <dbReference type="EMBL" id="MBC5581314.1"/>
    </source>
</evidence>
<dbReference type="NCBIfam" id="TIGR03980">
    <property type="entry name" value="prismane_assoc"/>
    <property type="match status" value="1"/>
</dbReference>
<dbReference type="RefSeq" id="WP_186887673.1">
    <property type="nucleotide sequence ID" value="NZ_JACONZ010000002.1"/>
</dbReference>
<protein>
    <submittedName>
        <fullName evidence="2">DUF1858 domain-containing protein</fullName>
    </submittedName>
</protein>
<dbReference type="Pfam" id="PF08984">
    <property type="entry name" value="DUF1858"/>
    <property type="match status" value="1"/>
</dbReference>